<evidence type="ECO:0000256" key="1">
    <source>
        <dbReference type="ARBA" id="ARBA00022490"/>
    </source>
</evidence>
<dbReference type="Gene3D" id="3.40.1780.10">
    <property type="entry name" value="QueA-like"/>
    <property type="match status" value="1"/>
</dbReference>
<dbReference type="GO" id="GO:0051075">
    <property type="term" value="F:S-adenosylmethionine:tRNA ribosyltransferase-isomerase activity"/>
    <property type="evidence" value="ECO:0007669"/>
    <property type="project" value="TreeGrafter"/>
</dbReference>
<dbReference type="GO" id="GO:0008616">
    <property type="term" value="P:tRNA queuosine(34) biosynthetic process"/>
    <property type="evidence" value="ECO:0007669"/>
    <property type="project" value="UniProtKB-KW"/>
</dbReference>
<proteinExistence type="predicted"/>
<evidence type="ECO:0000256" key="4">
    <source>
        <dbReference type="ARBA" id="ARBA00022785"/>
    </source>
</evidence>
<dbReference type="EMBL" id="QFQP01000060">
    <property type="protein sequence ID" value="PZR04332.1"/>
    <property type="molecule type" value="Genomic_DNA"/>
</dbReference>
<evidence type="ECO:0000313" key="5">
    <source>
        <dbReference type="EMBL" id="PZR04332.1"/>
    </source>
</evidence>
<keyword evidence="2 5" id="KW-0808">Transferase</keyword>
<keyword evidence="4" id="KW-0671">Queuosine biosynthesis</keyword>
<protein>
    <submittedName>
        <fullName evidence="5">S-adenosylmethionine tRNA ribosyltransferase</fullName>
    </submittedName>
</protein>
<dbReference type="Gene3D" id="2.40.10.240">
    <property type="entry name" value="QueA-like"/>
    <property type="match status" value="1"/>
</dbReference>
<keyword evidence="1" id="KW-0963">Cytoplasm</keyword>
<dbReference type="InterPro" id="IPR042119">
    <property type="entry name" value="QueA_dom2"/>
</dbReference>
<dbReference type="InterPro" id="IPR042118">
    <property type="entry name" value="QueA_dom1"/>
</dbReference>
<dbReference type="AlphaFoldDB" id="A0A2W5SN22"/>
<reference evidence="5 6" key="1">
    <citation type="submission" date="2017-08" db="EMBL/GenBank/DDBJ databases">
        <title>Infants hospitalized years apart are colonized by the same room-sourced microbial strains.</title>
        <authorList>
            <person name="Brooks B."/>
            <person name="Olm M.R."/>
            <person name="Firek B.A."/>
            <person name="Baker R."/>
            <person name="Thomas B.C."/>
            <person name="Morowitz M.J."/>
            <person name="Banfield J.F."/>
        </authorList>
    </citation>
    <scope>NUCLEOTIDE SEQUENCE [LARGE SCALE GENOMIC DNA]</scope>
    <source>
        <strain evidence="5">S2_003_000_R2_14</strain>
    </source>
</reference>
<organism evidence="5 6">
    <name type="scientific">Archangium gephyra</name>
    <dbReference type="NCBI Taxonomy" id="48"/>
    <lineage>
        <taxon>Bacteria</taxon>
        <taxon>Pseudomonadati</taxon>
        <taxon>Myxococcota</taxon>
        <taxon>Myxococcia</taxon>
        <taxon>Myxococcales</taxon>
        <taxon>Cystobacterineae</taxon>
        <taxon>Archangiaceae</taxon>
        <taxon>Archangium</taxon>
    </lineage>
</organism>
<evidence type="ECO:0000313" key="6">
    <source>
        <dbReference type="Proteomes" id="UP000249061"/>
    </source>
</evidence>
<evidence type="ECO:0000256" key="3">
    <source>
        <dbReference type="ARBA" id="ARBA00022691"/>
    </source>
</evidence>
<accession>A0A2W5SN22</accession>
<name>A0A2W5SN22_9BACT</name>
<gene>
    <name evidence="5" type="ORF">DI536_34515</name>
</gene>
<comment type="caution">
    <text evidence="5">The sequence shown here is derived from an EMBL/GenBank/DDBJ whole genome shotgun (WGS) entry which is preliminary data.</text>
</comment>
<keyword evidence="3" id="KW-0949">S-adenosyl-L-methionine</keyword>
<dbReference type="PANTHER" id="PTHR30307:SF0">
    <property type="entry name" value="S-ADENOSYLMETHIONINE:TRNA RIBOSYLTRANSFERASE-ISOMERASE"/>
    <property type="match status" value="1"/>
</dbReference>
<dbReference type="SUPFAM" id="SSF111337">
    <property type="entry name" value="QueA-like"/>
    <property type="match status" value="1"/>
</dbReference>
<sequence>MPSPRPAPTSLLLGEGEPRVVDFRELPDQLREGDLLVMNDAATFPGSVHFEHRHLRLEARLFEKTPRGFKAVLFGPGDFHTRTEARTPPPLLDPGEHLRLAGLDAEVIDVSPTSPRLVELAFTAHDDAQWAALYEHGHVIQYAHRAERLPLWSVQNVYGARPWAAEQPSAGHALTFELLRRLHVATLTHATGLSATGDPALDAALPFPERYEIPTATLDAVNAATRVIAVGTSVVRALEAWAMTGERAGVASEPIEPDTPLHVVDGLLTGIHSPGESHYRLLGAFLSPERLRAVCELANRKHLRTHENGDLALLWCDREVTSADAPAETRNVRS</sequence>
<dbReference type="PANTHER" id="PTHR30307">
    <property type="entry name" value="S-ADENOSYLMETHIONINE:TRNA RIBOSYLTRANSFERASE-ISOMERASE"/>
    <property type="match status" value="1"/>
</dbReference>
<dbReference type="Pfam" id="PF02547">
    <property type="entry name" value="Queuosine_synth"/>
    <property type="match status" value="1"/>
</dbReference>
<dbReference type="Proteomes" id="UP000249061">
    <property type="component" value="Unassembled WGS sequence"/>
</dbReference>
<evidence type="ECO:0000256" key="2">
    <source>
        <dbReference type="ARBA" id="ARBA00022679"/>
    </source>
</evidence>
<dbReference type="InterPro" id="IPR003699">
    <property type="entry name" value="QueA"/>
</dbReference>
<dbReference type="InterPro" id="IPR036100">
    <property type="entry name" value="QueA_sf"/>
</dbReference>